<evidence type="ECO:0000256" key="5">
    <source>
        <dbReference type="SAM" id="Phobius"/>
    </source>
</evidence>
<protein>
    <submittedName>
        <fullName evidence="6">Uncharacterized protein</fullName>
    </submittedName>
</protein>
<dbReference type="PANTHER" id="PTHR42723:SF1">
    <property type="entry name" value="CHLOROPHYLL SYNTHASE, CHLOROPLASTIC"/>
    <property type="match status" value="1"/>
</dbReference>
<feature type="transmembrane region" description="Helical" evidence="5">
    <location>
        <begin position="229"/>
        <end position="250"/>
    </location>
</feature>
<dbReference type="InterPro" id="IPR044878">
    <property type="entry name" value="UbiA_sf"/>
</dbReference>
<dbReference type="EMBL" id="GL377318">
    <property type="protein sequence ID" value="EFI91282.1"/>
    <property type="molecule type" value="Genomic_DNA"/>
</dbReference>
<evidence type="ECO:0000256" key="3">
    <source>
        <dbReference type="ARBA" id="ARBA00022989"/>
    </source>
</evidence>
<keyword evidence="2 5" id="KW-0812">Transmembrane</keyword>
<dbReference type="Proteomes" id="UP000007431">
    <property type="component" value="Unassembled WGS sequence"/>
</dbReference>
<keyword evidence="3 5" id="KW-1133">Transmembrane helix</keyword>
<dbReference type="Gene3D" id="1.10.357.140">
    <property type="entry name" value="UbiA prenyltransferase"/>
    <property type="match status" value="1"/>
</dbReference>
<keyword evidence="7" id="KW-1185">Reference proteome</keyword>
<dbReference type="OMA" id="AKLWCLW"/>
<dbReference type="GO" id="GO:0016765">
    <property type="term" value="F:transferase activity, transferring alkyl or aryl (other than methyl) groups"/>
    <property type="evidence" value="ECO:0007669"/>
    <property type="project" value="InterPro"/>
</dbReference>
<dbReference type="VEuPathDB" id="FungiDB:SCHCODRAFT_02558791"/>
<gene>
    <name evidence="6" type="ORF">SCHCODRAFT_238745</name>
</gene>
<dbReference type="CDD" id="cd13965">
    <property type="entry name" value="PT_UbiA_3"/>
    <property type="match status" value="1"/>
</dbReference>
<dbReference type="GO" id="GO:0016020">
    <property type="term" value="C:membrane"/>
    <property type="evidence" value="ECO:0007669"/>
    <property type="project" value="UniProtKB-SubCell"/>
</dbReference>
<dbReference type="InterPro" id="IPR000537">
    <property type="entry name" value="UbiA_prenyltransferase"/>
</dbReference>
<reference evidence="6 7" key="1">
    <citation type="journal article" date="2010" name="Nat. Biotechnol.">
        <title>Genome sequence of the model mushroom Schizophyllum commune.</title>
        <authorList>
            <person name="Ohm R.A."/>
            <person name="de Jong J.F."/>
            <person name="Lugones L.G."/>
            <person name="Aerts A."/>
            <person name="Kothe E."/>
            <person name="Stajich J.E."/>
            <person name="de Vries R.P."/>
            <person name="Record E."/>
            <person name="Levasseur A."/>
            <person name="Baker S.E."/>
            <person name="Bartholomew K.A."/>
            <person name="Coutinho P.M."/>
            <person name="Erdmann S."/>
            <person name="Fowler T.J."/>
            <person name="Gathman A.C."/>
            <person name="Lombard V."/>
            <person name="Henrissat B."/>
            <person name="Knabe N."/>
            <person name="Kuees U."/>
            <person name="Lilly W.W."/>
            <person name="Lindquist E."/>
            <person name="Lucas S."/>
            <person name="Magnuson J.K."/>
            <person name="Piumi F."/>
            <person name="Raudaskoski M."/>
            <person name="Salamov A."/>
            <person name="Schmutz J."/>
            <person name="Schwarze F.W.M.R."/>
            <person name="vanKuyk P.A."/>
            <person name="Horton J.S."/>
            <person name="Grigoriev I.V."/>
            <person name="Woesten H.A.B."/>
        </authorList>
    </citation>
    <scope>NUCLEOTIDE SEQUENCE [LARGE SCALE GENOMIC DNA]</scope>
    <source>
        <strain evidence="7">H4-8 / FGSC 9210</strain>
    </source>
</reference>
<dbReference type="PANTHER" id="PTHR42723">
    <property type="entry name" value="CHLOROPHYLL SYNTHASE"/>
    <property type="match status" value="1"/>
</dbReference>
<dbReference type="eggNOG" id="ENOG502RZB9">
    <property type="taxonomic scope" value="Eukaryota"/>
</dbReference>
<dbReference type="HOGENOM" id="CLU_063928_0_0_1"/>
<proteinExistence type="predicted"/>
<evidence type="ECO:0000256" key="2">
    <source>
        <dbReference type="ARBA" id="ARBA00022692"/>
    </source>
</evidence>
<evidence type="ECO:0000313" key="6">
    <source>
        <dbReference type="EMBL" id="EFI91282.1"/>
    </source>
</evidence>
<dbReference type="AlphaFoldDB" id="D8QLL0"/>
<keyword evidence="4 5" id="KW-0472">Membrane</keyword>
<dbReference type="Pfam" id="PF01040">
    <property type="entry name" value="UbiA"/>
    <property type="match status" value="1"/>
</dbReference>
<evidence type="ECO:0000313" key="7">
    <source>
        <dbReference type="Proteomes" id="UP000007431"/>
    </source>
</evidence>
<dbReference type="InParanoid" id="D8QLL0"/>
<evidence type="ECO:0000256" key="4">
    <source>
        <dbReference type="ARBA" id="ARBA00023136"/>
    </source>
</evidence>
<feature type="transmembrane region" description="Helical" evidence="5">
    <location>
        <begin position="21"/>
        <end position="41"/>
    </location>
</feature>
<evidence type="ECO:0000256" key="1">
    <source>
        <dbReference type="ARBA" id="ARBA00004141"/>
    </source>
</evidence>
<sequence>MPSTRRVVQCVRFVRRQSANIAAFAYTIFLFMKSDVGTVILPTTSLGISLIGVPEAHAFLEGLIWVTLHLLAFDVRTSYTCLTPNTKIIGLEEDRLSKPHRPIAAGRISVQTSRRLHILFTVASLLDSMRHGLLVHSASYFVLITMYNEGNLSSFWMTKSGIIAVSIGILGSGVVACFDHDRPLSLTSIHAIIMTVLIQATTIHAQDFRDMAGDAAIGRKTLPMLLPRALARWSIGILLLSWSIILVAFWDLPAGAALVMYGLAGYTACSFRAGGTICGLLLAWLCHFSIDFGQ</sequence>
<feature type="transmembrane region" description="Helical" evidence="5">
    <location>
        <begin position="155"/>
        <end position="178"/>
    </location>
</feature>
<name>D8QLL0_SCHCM</name>
<comment type="subcellular location">
    <subcellularLocation>
        <location evidence="1">Membrane</location>
        <topology evidence="1">Multi-pass membrane protein</topology>
    </subcellularLocation>
</comment>
<accession>D8QLL0</accession>
<organism evidence="7">
    <name type="scientific">Schizophyllum commune (strain H4-8 / FGSC 9210)</name>
    <name type="common">Split gill fungus</name>
    <dbReference type="NCBI Taxonomy" id="578458"/>
    <lineage>
        <taxon>Eukaryota</taxon>
        <taxon>Fungi</taxon>
        <taxon>Dikarya</taxon>
        <taxon>Basidiomycota</taxon>
        <taxon>Agaricomycotina</taxon>
        <taxon>Agaricomycetes</taxon>
        <taxon>Agaricomycetidae</taxon>
        <taxon>Agaricales</taxon>
        <taxon>Schizophyllaceae</taxon>
        <taxon>Schizophyllum</taxon>
    </lineage>
</organism>
<feature type="transmembrane region" description="Helical" evidence="5">
    <location>
        <begin position="270"/>
        <end position="290"/>
    </location>
</feature>
<dbReference type="InterPro" id="IPR050475">
    <property type="entry name" value="Prenyltransferase_related"/>
</dbReference>